<evidence type="ECO:0000313" key="2">
    <source>
        <dbReference type="Proteomes" id="UP000006038"/>
    </source>
</evidence>
<keyword evidence="2" id="KW-1185">Reference proteome</keyword>
<reference evidence="1" key="2">
    <citation type="submission" date="2013-04" db="UniProtKB">
        <authorList>
            <consortium name="EnsemblPlants"/>
        </authorList>
    </citation>
    <scope>IDENTIFICATION</scope>
</reference>
<accession>J3N7Q0</accession>
<organism evidence="1">
    <name type="scientific">Oryza brachyantha</name>
    <name type="common">malo sina</name>
    <dbReference type="NCBI Taxonomy" id="4533"/>
    <lineage>
        <taxon>Eukaryota</taxon>
        <taxon>Viridiplantae</taxon>
        <taxon>Streptophyta</taxon>
        <taxon>Embryophyta</taxon>
        <taxon>Tracheophyta</taxon>
        <taxon>Spermatophyta</taxon>
        <taxon>Magnoliopsida</taxon>
        <taxon>Liliopsida</taxon>
        <taxon>Poales</taxon>
        <taxon>Poaceae</taxon>
        <taxon>BOP clade</taxon>
        <taxon>Oryzoideae</taxon>
        <taxon>Oryzeae</taxon>
        <taxon>Oryzinae</taxon>
        <taxon>Oryza</taxon>
    </lineage>
</organism>
<dbReference type="Gramene" id="OB11G18360.1">
    <property type="protein sequence ID" value="OB11G18360.1"/>
    <property type="gene ID" value="OB11G18360"/>
</dbReference>
<evidence type="ECO:0000313" key="1">
    <source>
        <dbReference type="EnsemblPlants" id="OB11G18360.1"/>
    </source>
</evidence>
<dbReference type="AlphaFoldDB" id="J3N7Q0"/>
<proteinExistence type="predicted"/>
<sequence length="175" mass="19874">MAIKDRFSENPGSLTRTNHKPKWWFGSVATWFNVGQRVDPVAVWCNAGQRNWCKFLGVTFNLDKAELHAPKAGNNNNANGKRKRAAFRDEKVILLSNTTGAINNVTTAIRETIPKVVHPELYHVVMDTPGFTQEALIVAFSHLLDNKAQSQGFVGMTEEHRVLWLRTYLSKNYYN</sequence>
<name>J3N7Q0_ORYBR</name>
<dbReference type="Proteomes" id="UP000006038">
    <property type="component" value="Chromosome 11"/>
</dbReference>
<dbReference type="HOGENOM" id="CLU_1534862_0_0_1"/>
<reference evidence="1" key="1">
    <citation type="journal article" date="2013" name="Nat. Commun.">
        <title>Whole-genome sequencing of Oryza brachyantha reveals mechanisms underlying Oryza genome evolution.</title>
        <authorList>
            <person name="Chen J."/>
            <person name="Huang Q."/>
            <person name="Gao D."/>
            <person name="Wang J."/>
            <person name="Lang Y."/>
            <person name="Liu T."/>
            <person name="Li B."/>
            <person name="Bai Z."/>
            <person name="Luis Goicoechea J."/>
            <person name="Liang C."/>
            <person name="Chen C."/>
            <person name="Zhang W."/>
            <person name="Sun S."/>
            <person name="Liao Y."/>
            <person name="Zhang X."/>
            <person name="Yang L."/>
            <person name="Song C."/>
            <person name="Wang M."/>
            <person name="Shi J."/>
            <person name="Liu G."/>
            <person name="Liu J."/>
            <person name="Zhou H."/>
            <person name="Zhou W."/>
            <person name="Yu Q."/>
            <person name="An N."/>
            <person name="Chen Y."/>
            <person name="Cai Q."/>
            <person name="Wang B."/>
            <person name="Liu B."/>
            <person name="Min J."/>
            <person name="Huang Y."/>
            <person name="Wu H."/>
            <person name="Li Z."/>
            <person name="Zhang Y."/>
            <person name="Yin Y."/>
            <person name="Song W."/>
            <person name="Jiang J."/>
            <person name="Jackson S.A."/>
            <person name="Wing R.A."/>
            <person name="Wang J."/>
            <person name="Chen M."/>
        </authorList>
    </citation>
    <scope>NUCLEOTIDE SEQUENCE [LARGE SCALE GENOMIC DNA]</scope>
    <source>
        <strain evidence="1">cv. IRGC 101232</strain>
    </source>
</reference>
<dbReference type="EnsemblPlants" id="OB11G18360.1">
    <property type="protein sequence ID" value="OB11G18360.1"/>
    <property type="gene ID" value="OB11G18360"/>
</dbReference>
<protein>
    <submittedName>
        <fullName evidence="1">Uncharacterized protein</fullName>
    </submittedName>
</protein>
<dbReference type="PANTHER" id="PTHR47127">
    <property type="entry name" value="10A19I.15"/>
    <property type="match status" value="1"/>
</dbReference>